<reference evidence="8" key="2">
    <citation type="journal article" date="2023" name="Commun. Biol.">
        <title>Intrasexual cuticular hydrocarbon dimorphism in a wasp sheds light on hydrocarbon biosynthesis genes in Hymenoptera.</title>
        <authorList>
            <person name="Moris V.C."/>
            <person name="Podsiadlowski L."/>
            <person name="Martin S."/>
            <person name="Oeyen J.P."/>
            <person name="Donath A."/>
            <person name="Petersen M."/>
            <person name="Wilbrandt J."/>
            <person name="Misof B."/>
            <person name="Liedtke D."/>
            <person name="Thamm M."/>
            <person name="Scheiner R."/>
            <person name="Schmitt T."/>
            <person name="Niehuis O."/>
        </authorList>
    </citation>
    <scope>NUCLEOTIDE SEQUENCE</scope>
    <source>
        <strain evidence="8">GBR_01_08_01A</strain>
    </source>
</reference>
<sequence>MADCDLHILETVTDRTSMNSTITIVDTDDEVIELERSQDDVVVVAQDNGESKDDLKRGECDLSSNDVIGDCKFIEKTPNVSESSELYQHVESPNNSKPMFKVIFQNENVARQYEQEIRKFLQNLVFKTAQRATDSTFSDIVLEIWDKEESCDQRVLDANTESEDSQEDLSPLFTIDTQPILKSDVDVPTYGKKYKDILEKNDNAESEPKEQDVACPKIKCFNCLGNHNLRDCKEPWNRDKINKNRKLINVKSNCKSVRYHLDDDQRFGHMIPGQISKALRNALGLRDDELPKHIYRMRVLGYPPGWLEEARLQHSGLTLFNSDGVPEVDPNEEPGEIIFEGDKDQYDIKKIFDFPGFNVPPPPGTHDDYKRYWTPEMQAIHSKENMLLQLSGKKAEDGYKRKKLKLTPPVANDATTVPSDMDIEDLSAAESRVESVPINGHFIPPLPRDLPIKPPEPSSSVLPSEQSSFDCQSQDSADGTASPVSRANSPSLSDLESIKKQLLVELEDSSSQSNLETPVKCNPSNSNTKAEVPSQANDKTPQSNNTEDVENTSLNTSQGSIKSVDFGTPVLQSMSPYSKLPSSDKFSKDICDVINFENLPDSTGKYEQMTGVLQKVRNTLAKLQDS</sequence>
<feature type="compositionally biased region" description="Polar residues" evidence="6">
    <location>
        <begin position="469"/>
        <end position="493"/>
    </location>
</feature>
<feature type="region of interest" description="Disordered" evidence="6">
    <location>
        <begin position="507"/>
        <end position="564"/>
    </location>
</feature>
<dbReference type="Pfam" id="PF04046">
    <property type="entry name" value="PSP"/>
    <property type="match status" value="1"/>
</dbReference>
<dbReference type="Proteomes" id="UP001258017">
    <property type="component" value="Unassembled WGS sequence"/>
</dbReference>
<protein>
    <recommendedName>
        <fullName evidence="7">PSP proline-rich domain-containing protein</fullName>
    </recommendedName>
</protein>
<feature type="compositionally biased region" description="Pro residues" evidence="6">
    <location>
        <begin position="444"/>
        <end position="457"/>
    </location>
</feature>
<dbReference type="SMART" id="SM00581">
    <property type="entry name" value="PSP"/>
    <property type="match status" value="1"/>
</dbReference>
<evidence type="ECO:0000313" key="8">
    <source>
        <dbReference type="EMBL" id="KAK2576331.1"/>
    </source>
</evidence>
<dbReference type="GO" id="GO:0071013">
    <property type="term" value="C:catalytic step 2 spliceosome"/>
    <property type="evidence" value="ECO:0007669"/>
    <property type="project" value="TreeGrafter"/>
</dbReference>
<feature type="domain" description="PSP proline-rich" evidence="7">
    <location>
        <begin position="267"/>
        <end position="319"/>
    </location>
</feature>
<feature type="compositionally biased region" description="Polar residues" evidence="6">
    <location>
        <begin position="509"/>
        <end position="561"/>
    </location>
</feature>
<comment type="caution">
    <text evidence="8">The sequence shown here is derived from an EMBL/GenBank/DDBJ whole genome shotgun (WGS) entry which is preliminary data.</text>
</comment>
<keyword evidence="2" id="KW-0479">Metal-binding</keyword>
<feature type="compositionally biased region" description="Low complexity" evidence="6">
    <location>
        <begin position="458"/>
        <end position="468"/>
    </location>
</feature>
<evidence type="ECO:0000313" key="9">
    <source>
        <dbReference type="Proteomes" id="UP001258017"/>
    </source>
</evidence>
<keyword evidence="3" id="KW-0863">Zinc-finger</keyword>
<dbReference type="InterPro" id="IPR006568">
    <property type="entry name" value="PSP_pro-rich"/>
</dbReference>
<dbReference type="AlphaFoldDB" id="A0AAD9VIT9"/>
<reference evidence="8" key="1">
    <citation type="submission" date="2021-08" db="EMBL/GenBank/DDBJ databases">
        <authorList>
            <person name="Misof B."/>
            <person name="Oliver O."/>
            <person name="Podsiadlowski L."/>
            <person name="Donath A."/>
            <person name="Peters R."/>
            <person name="Mayer C."/>
            <person name="Rust J."/>
            <person name="Gunkel S."/>
            <person name="Lesny P."/>
            <person name="Martin S."/>
            <person name="Oeyen J.P."/>
            <person name="Petersen M."/>
            <person name="Panagiotis P."/>
            <person name="Wilbrandt J."/>
            <person name="Tanja T."/>
        </authorList>
    </citation>
    <scope>NUCLEOTIDE SEQUENCE</scope>
    <source>
        <strain evidence="8">GBR_01_08_01A</strain>
        <tissue evidence="8">Thorax + abdomen</tissue>
    </source>
</reference>
<evidence type="ECO:0000256" key="4">
    <source>
        <dbReference type="ARBA" id="ARBA00022833"/>
    </source>
</evidence>
<comment type="subcellular location">
    <subcellularLocation>
        <location evidence="1">Nucleus</location>
    </subcellularLocation>
</comment>
<evidence type="ECO:0000256" key="5">
    <source>
        <dbReference type="ARBA" id="ARBA00023242"/>
    </source>
</evidence>
<gene>
    <name evidence="8" type="ORF">KPH14_005692</name>
</gene>
<dbReference type="GO" id="GO:0003723">
    <property type="term" value="F:RNA binding"/>
    <property type="evidence" value="ECO:0007669"/>
    <property type="project" value="TreeGrafter"/>
</dbReference>
<organism evidence="8 9">
    <name type="scientific">Odynerus spinipes</name>
    <dbReference type="NCBI Taxonomy" id="1348599"/>
    <lineage>
        <taxon>Eukaryota</taxon>
        <taxon>Metazoa</taxon>
        <taxon>Ecdysozoa</taxon>
        <taxon>Arthropoda</taxon>
        <taxon>Hexapoda</taxon>
        <taxon>Insecta</taxon>
        <taxon>Pterygota</taxon>
        <taxon>Neoptera</taxon>
        <taxon>Endopterygota</taxon>
        <taxon>Hymenoptera</taxon>
        <taxon>Apocrita</taxon>
        <taxon>Aculeata</taxon>
        <taxon>Vespoidea</taxon>
        <taxon>Vespidae</taxon>
        <taxon>Eumeninae</taxon>
        <taxon>Odynerus</taxon>
    </lineage>
</organism>
<proteinExistence type="predicted"/>
<evidence type="ECO:0000256" key="6">
    <source>
        <dbReference type="SAM" id="MobiDB-lite"/>
    </source>
</evidence>
<keyword evidence="9" id="KW-1185">Reference proteome</keyword>
<dbReference type="PANTHER" id="PTHR13316:SF0">
    <property type="entry name" value="ZINC FINGER CCHC DOMAIN-CONTAINING PROTEIN 8"/>
    <property type="match status" value="1"/>
</dbReference>
<evidence type="ECO:0000256" key="1">
    <source>
        <dbReference type="ARBA" id="ARBA00004123"/>
    </source>
</evidence>
<dbReference type="PANTHER" id="PTHR13316">
    <property type="entry name" value="ZINC FINGER, CCHC DOMAIN CONTAINING 8"/>
    <property type="match status" value="1"/>
</dbReference>
<feature type="region of interest" description="Disordered" evidence="6">
    <location>
        <begin position="438"/>
        <end position="493"/>
    </location>
</feature>
<accession>A0AAD9VIT9</accession>
<keyword evidence="5" id="KW-0539">Nucleus</keyword>
<evidence type="ECO:0000259" key="7">
    <source>
        <dbReference type="SMART" id="SM00581"/>
    </source>
</evidence>
<evidence type="ECO:0000256" key="3">
    <source>
        <dbReference type="ARBA" id="ARBA00022771"/>
    </source>
</evidence>
<dbReference type="InterPro" id="IPR052115">
    <property type="entry name" value="NEXT_complex_subunit_ZCCHC8"/>
</dbReference>
<name>A0AAD9VIT9_9HYME</name>
<keyword evidence="4" id="KW-0862">Zinc</keyword>
<dbReference type="GO" id="GO:0008270">
    <property type="term" value="F:zinc ion binding"/>
    <property type="evidence" value="ECO:0007669"/>
    <property type="project" value="UniProtKB-KW"/>
</dbReference>
<dbReference type="EMBL" id="JAIFRP010004406">
    <property type="protein sequence ID" value="KAK2576331.1"/>
    <property type="molecule type" value="Genomic_DNA"/>
</dbReference>
<evidence type="ECO:0000256" key="2">
    <source>
        <dbReference type="ARBA" id="ARBA00022723"/>
    </source>
</evidence>